<dbReference type="Pfam" id="PF00642">
    <property type="entry name" value="zf-CCCH"/>
    <property type="match status" value="1"/>
</dbReference>
<dbReference type="PROSITE" id="PS50084">
    <property type="entry name" value="KH_TYPE_1"/>
    <property type="match status" value="1"/>
</dbReference>
<dbReference type="GO" id="GO:0003729">
    <property type="term" value="F:mRNA binding"/>
    <property type="evidence" value="ECO:0007669"/>
    <property type="project" value="InterPro"/>
</dbReference>
<keyword evidence="1 6" id="KW-0479">Metal-binding</keyword>
<keyword evidence="3 6" id="KW-0863">Zinc-finger</keyword>
<dbReference type="GO" id="GO:0010468">
    <property type="term" value="P:regulation of gene expression"/>
    <property type="evidence" value="ECO:0007669"/>
    <property type="project" value="UniProtKB-ARBA"/>
</dbReference>
<feature type="domain" description="C3H1-type" evidence="8">
    <location>
        <begin position="275"/>
        <end position="302"/>
    </location>
</feature>
<dbReference type="Gene3D" id="4.10.1000.10">
    <property type="entry name" value="Zinc finger, CCCH-type"/>
    <property type="match status" value="2"/>
</dbReference>
<dbReference type="PANTHER" id="PTHR12547">
    <property type="entry name" value="CCCH ZINC FINGER/TIS11-RELATED"/>
    <property type="match status" value="1"/>
</dbReference>
<evidence type="ECO:0000313" key="10">
    <source>
        <dbReference type="Proteomes" id="UP000825935"/>
    </source>
</evidence>
<sequence>MELYSPPLKKVRPEPSIFSGGSEKLSYDGTPLNLNVAPPLEKEPLPTLGSKSKACLKYFSTSGCPYGENCHFSHYVPGGLASLGPPPGSRATSNGMLGTAKGHLPNQGRPIPPFSHRDKGSVPFVFKTRLCKHYESPEGCSFGQDCHFAHGEQELRSNGFAETKSADHPGSNSSEPMPPGLGAGTSFGAISTAKVCISSSLAGIIVGRGGANAKAISRASGAKLFIRDHETDSSLKNVEMEGSIDQIKLASGMVRDLLANKDITPSKPGGIGTQSYKSKLCANFVKGSCTYGDRCHFAHGENELRHGTIS</sequence>
<dbReference type="InterPro" id="IPR004087">
    <property type="entry name" value="KH_dom"/>
</dbReference>
<dbReference type="OMA" id="KYNTPEG"/>
<evidence type="ECO:0000256" key="6">
    <source>
        <dbReference type="PROSITE-ProRule" id="PRU00723"/>
    </source>
</evidence>
<dbReference type="Pfam" id="PF14608">
    <property type="entry name" value="zf-CCCH_2"/>
    <property type="match status" value="2"/>
</dbReference>
<dbReference type="InterPro" id="IPR036612">
    <property type="entry name" value="KH_dom_type_1_sf"/>
</dbReference>
<dbReference type="GO" id="GO:0051252">
    <property type="term" value="P:regulation of RNA metabolic process"/>
    <property type="evidence" value="ECO:0007669"/>
    <property type="project" value="UniProtKB-ARBA"/>
</dbReference>
<name>A0A8T2UPB7_CERRI</name>
<dbReference type="PROSITE" id="PS50103">
    <property type="entry name" value="ZF_C3H1"/>
    <property type="match status" value="3"/>
</dbReference>
<dbReference type="InterPro" id="IPR004088">
    <property type="entry name" value="KH_dom_type_1"/>
</dbReference>
<evidence type="ECO:0000259" key="8">
    <source>
        <dbReference type="PROSITE" id="PS50103"/>
    </source>
</evidence>
<protein>
    <recommendedName>
        <fullName evidence="8">C3H1-type domain-containing protein</fullName>
    </recommendedName>
</protein>
<evidence type="ECO:0000256" key="4">
    <source>
        <dbReference type="ARBA" id="ARBA00022833"/>
    </source>
</evidence>
<dbReference type="InterPro" id="IPR036855">
    <property type="entry name" value="Znf_CCCH_sf"/>
</dbReference>
<feature type="domain" description="C3H1-type" evidence="8">
    <location>
        <begin position="126"/>
        <end position="153"/>
    </location>
</feature>
<feature type="zinc finger region" description="C3H1-type" evidence="6">
    <location>
        <begin position="275"/>
        <end position="302"/>
    </location>
</feature>
<comment type="caution">
    <text evidence="9">The sequence shown here is derived from an EMBL/GenBank/DDBJ whole genome shotgun (WGS) entry which is preliminary data.</text>
</comment>
<dbReference type="FunFam" id="4.10.1000.10:FF:000003">
    <property type="entry name" value="Zinc finger CCCH domain-containing protein"/>
    <property type="match status" value="2"/>
</dbReference>
<dbReference type="GO" id="GO:0008270">
    <property type="term" value="F:zinc ion binding"/>
    <property type="evidence" value="ECO:0007669"/>
    <property type="project" value="UniProtKB-KW"/>
</dbReference>
<dbReference type="SMART" id="SM00322">
    <property type="entry name" value="KH"/>
    <property type="match status" value="1"/>
</dbReference>
<gene>
    <name evidence="9" type="ORF">KP509_06G062700</name>
</gene>
<reference evidence="9" key="1">
    <citation type="submission" date="2021-08" db="EMBL/GenBank/DDBJ databases">
        <title>WGS assembly of Ceratopteris richardii.</title>
        <authorList>
            <person name="Marchant D.B."/>
            <person name="Chen G."/>
            <person name="Jenkins J."/>
            <person name="Shu S."/>
            <person name="Leebens-Mack J."/>
            <person name="Grimwood J."/>
            <person name="Schmutz J."/>
            <person name="Soltis P."/>
            <person name="Soltis D."/>
            <person name="Chen Z.-H."/>
        </authorList>
    </citation>
    <scope>NUCLEOTIDE SEQUENCE</scope>
    <source>
        <strain evidence="9">Whitten #5841</strain>
        <tissue evidence="9">Leaf</tissue>
    </source>
</reference>
<keyword evidence="4 6" id="KW-0862">Zinc</keyword>
<evidence type="ECO:0000256" key="3">
    <source>
        <dbReference type="ARBA" id="ARBA00022771"/>
    </source>
</evidence>
<dbReference type="SUPFAM" id="SSF54791">
    <property type="entry name" value="Eukaryotic type KH-domain (KH-domain type I)"/>
    <property type="match status" value="1"/>
</dbReference>
<dbReference type="PANTHER" id="PTHR12547:SF173">
    <property type="entry name" value="ZINC FINGER CCCH DOMAIN-CONTAINING PROTEIN 52"/>
    <property type="match status" value="1"/>
</dbReference>
<dbReference type="Gene3D" id="3.30.1370.10">
    <property type="entry name" value="K Homology domain, type 1"/>
    <property type="match status" value="1"/>
</dbReference>
<dbReference type="AlphaFoldDB" id="A0A8T2UPB7"/>
<dbReference type="InterPro" id="IPR000571">
    <property type="entry name" value="Znf_CCCH"/>
</dbReference>
<feature type="domain" description="C3H1-type" evidence="8">
    <location>
        <begin position="49"/>
        <end position="77"/>
    </location>
</feature>
<dbReference type="Pfam" id="PF00013">
    <property type="entry name" value="KH_1"/>
    <property type="match status" value="1"/>
</dbReference>
<evidence type="ECO:0000256" key="2">
    <source>
        <dbReference type="ARBA" id="ARBA00022737"/>
    </source>
</evidence>
<organism evidence="9 10">
    <name type="scientific">Ceratopteris richardii</name>
    <name type="common">Triangle waterfern</name>
    <dbReference type="NCBI Taxonomy" id="49495"/>
    <lineage>
        <taxon>Eukaryota</taxon>
        <taxon>Viridiplantae</taxon>
        <taxon>Streptophyta</taxon>
        <taxon>Embryophyta</taxon>
        <taxon>Tracheophyta</taxon>
        <taxon>Polypodiopsida</taxon>
        <taxon>Polypodiidae</taxon>
        <taxon>Polypodiales</taxon>
        <taxon>Pteridineae</taxon>
        <taxon>Pteridaceae</taxon>
        <taxon>Parkerioideae</taxon>
        <taxon>Ceratopteris</taxon>
    </lineage>
</organism>
<evidence type="ECO:0000256" key="7">
    <source>
        <dbReference type="SAM" id="MobiDB-lite"/>
    </source>
</evidence>
<dbReference type="SMART" id="SM00356">
    <property type="entry name" value="ZnF_C3H1"/>
    <property type="match status" value="3"/>
</dbReference>
<keyword evidence="10" id="KW-1185">Reference proteome</keyword>
<dbReference type="OrthoDB" id="410307at2759"/>
<dbReference type="InterPro" id="IPR045877">
    <property type="entry name" value="ZFP36-like"/>
</dbReference>
<feature type="zinc finger region" description="C3H1-type" evidence="6">
    <location>
        <begin position="126"/>
        <end position="153"/>
    </location>
</feature>
<dbReference type="SUPFAM" id="SSF90229">
    <property type="entry name" value="CCCH zinc finger"/>
    <property type="match status" value="3"/>
</dbReference>
<dbReference type="Proteomes" id="UP000825935">
    <property type="component" value="Chromosome 6"/>
</dbReference>
<evidence type="ECO:0000256" key="1">
    <source>
        <dbReference type="ARBA" id="ARBA00022723"/>
    </source>
</evidence>
<keyword evidence="5" id="KW-0694">RNA-binding</keyword>
<accession>A0A8T2UPB7</accession>
<proteinExistence type="predicted"/>
<keyword evidence="2" id="KW-0677">Repeat</keyword>
<feature type="region of interest" description="Disordered" evidence="7">
    <location>
        <begin position="162"/>
        <end position="183"/>
    </location>
</feature>
<evidence type="ECO:0000256" key="5">
    <source>
        <dbReference type="PROSITE-ProRule" id="PRU00117"/>
    </source>
</evidence>
<dbReference type="EMBL" id="CM035411">
    <property type="protein sequence ID" value="KAH7435385.1"/>
    <property type="molecule type" value="Genomic_DNA"/>
</dbReference>
<feature type="zinc finger region" description="C3H1-type" evidence="6">
    <location>
        <begin position="49"/>
        <end position="77"/>
    </location>
</feature>
<evidence type="ECO:0000313" key="9">
    <source>
        <dbReference type="EMBL" id="KAH7435385.1"/>
    </source>
</evidence>